<dbReference type="Proteomes" id="UP000006832">
    <property type="component" value="Chromosome"/>
</dbReference>
<sequence length="57" mass="6920">MKQSFIKLVYAELQNIINMKSSKQQQKKETQLIDYFKIVESNILYTFQKIKQGYERD</sequence>
<reference evidence="2" key="1">
    <citation type="submission" date="2007-09" db="EMBL/GenBank/DDBJ databases">
        <title>Complete genome sequence of Rickettsia rickettsii.</title>
        <authorList>
            <person name="Madan A."/>
            <person name="Fahey J."/>
            <person name="Helton E."/>
            <person name="Ketteman M."/>
            <person name="Madan A."/>
            <person name="Rodrigues S."/>
            <person name="Sanchez A."/>
            <person name="Dasch G."/>
            <person name="Eremeeva M."/>
        </authorList>
    </citation>
    <scope>NUCLEOTIDE SEQUENCE [LARGE SCALE GENOMIC DNA]</scope>
    <source>
        <strain evidence="2">Sheila Smith</strain>
    </source>
</reference>
<name>A0A0H3AX30_RICRS</name>
<proteinExistence type="predicted"/>
<organism evidence="1 2">
    <name type="scientific">Rickettsia rickettsii (strain Sheila Smith)</name>
    <dbReference type="NCBI Taxonomy" id="392021"/>
    <lineage>
        <taxon>Bacteria</taxon>
        <taxon>Pseudomonadati</taxon>
        <taxon>Pseudomonadota</taxon>
        <taxon>Alphaproteobacteria</taxon>
        <taxon>Rickettsiales</taxon>
        <taxon>Rickettsiaceae</taxon>
        <taxon>Rickettsieae</taxon>
        <taxon>Rickettsia</taxon>
        <taxon>spotted fever group</taxon>
    </lineage>
</organism>
<dbReference type="KEGG" id="rri:A1G_03920"/>
<protein>
    <submittedName>
        <fullName evidence="1">Uncharacterized protein</fullName>
    </submittedName>
</protein>
<dbReference type="EMBL" id="CP000848">
    <property type="protein sequence ID" value="ABV76298.1"/>
    <property type="molecule type" value="Genomic_DNA"/>
</dbReference>
<accession>A0A0H3AX30</accession>
<evidence type="ECO:0000313" key="1">
    <source>
        <dbReference type="EMBL" id="ABV76298.1"/>
    </source>
</evidence>
<dbReference type="AlphaFoldDB" id="A0A0H3AX30"/>
<gene>
    <name evidence="1" type="ordered locus">A1G_03920</name>
</gene>
<evidence type="ECO:0000313" key="2">
    <source>
        <dbReference type="Proteomes" id="UP000006832"/>
    </source>
</evidence>
<dbReference type="HOGENOM" id="CLU_2993818_0_0_5"/>